<reference evidence="1 2" key="1">
    <citation type="submission" date="2013-06" db="EMBL/GenBank/DDBJ databases">
        <title>The Genome Sequence of Acinetobacter rudis CIP 110305.</title>
        <authorList>
            <consortium name="The Broad Institute Genome Sequencing Platform"/>
            <consortium name="The Broad Institute Genome Sequencing Center for Infectious Disease"/>
            <person name="Cerqueira G."/>
            <person name="Feldgarden M."/>
            <person name="Courvalin P."/>
            <person name="Perichon B."/>
            <person name="Grillot-Courvalin C."/>
            <person name="Clermont D."/>
            <person name="Rocha E."/>
            <person name="Yoon E.-J."/>
            <person name="Nemec A."/>
            <person name="Young S.K."/>
            <person name="Zeng Q."/>
            <person name="Gargeya S."/>
            <person name="Fitzgerald M."/>
            <person name="Abouelleil A."/>
            <person name="Alvarado L."/>
            <person name="Berlin A.M."/>
            <person name="Chapman S.B."/>
            <person name="Dewar J."/>
            <person name="Goldberg J."/>
            <person name="Griggs A."/>
            <person name="Gujja S."/>
            <person name="Hansen M."/>
            <person name="Howarth C."/>
            <person name="Imamovic A."/>
            <person name="Larimer J."/>
            <person name="McCowan C."/>
            <person name="Murphy C."/>
            <person name="Pearson M."/>
            <person name="Priest M."/>
            <person name="Roberts A."/>
            <person name="Saif S."/>
            <person name="Shea T."/>
            <person name="Sykes S."/>
            <person name="Wortman J."/>
            <person name="Nusbaum C."/>
            <person name="Birren B."/>
        </authorList>
    </citation>
    <scope>NUCLEOTIDE SEQUENCE [LARGE SCALE GENOMIC DNA]</scope>
    <source>
        <strain evidence="1 2">CIP 110305</strain>
    </source>
</reference>
<dbReference type="STRING" id="632955.GCA_000829675_00208"/>
<proteinExistence type="predicted"/>
<organism evidence="1 2">
    <name type="scientific">Acinetobacter rudis CIP 110305</name>
    <dbReference type="NCBI Taxonomy" id="421052"/>
    <lineage>
        <taxon>Bacteria</taxon>
        <taxon>Pseudomonadati</taxon>
        <taxon>Pseudomonadota</taxon>
        <taxon>Gammaproteobacteria</taxon>
        <taxon>Moraxellales</taxon>
        <taxon>Moraxellaceae</taxon>
        <taxon>Acinetobacter</taxon>
    </lineage>
</organism>
<comment type="caution">
    <text evidence="1">The sequence shown here is derived from an EMBL/GenBank/DDBJ whole genome shotgun (WGS) entry which is preliminary data.</text>
</comment>
<evidence type="ECO:0000313" key="1">
    <source>
        <dbReference type="EMBL" id="EPF71605.1"/>
    </source>
</evidence>
<sequence>MNANNQKALNTVITDTEIKTWSGRTQFDTNTDYVNLHDFCKCNGTDESEEFEKAILKARSSNKKLISFNGKILISRDISLRHLNFDLSATEIKLINCTIHVGASGSSSLTKDQRLGIVYNNSFTLKPSILSLPSVKVWGSKCLKFTFDQIDYLLLYASTDPSVYPRDSSISYSSFTGELVTRLEFNTDSRYENGQEADGPGSRSQWINSNFFYISRIMGIDIKGSYQHNGNVFYNSTLETTEAYLNLEVGNKNVFLNIRTEGYPKIFLSASTIGNIIERTWFSTEATVLSFPNVTDLGVLNKVTSVHETRMHKYTILRHDARIDTIFNGQPLNMGSNLNVSRRKISSILPYQFISKTNVFEIAPTDIINFYCDTISDVVSKYIARVYFYDKDMNLCTDIEEDWFYSVNFKKINKLESYLEGYFLSVGSTFLSLHEKARKRIKYIAVALLTNTDINTCNARWLNVTLMSMRNLLLLDRTYIEKDNLFNMPLNKPSKFIGKIGDIVNGYSESWRCIFSLDTKVSSVISPESISVDKFYLNSVFSGWKVGDIIGIDLNDGSTHWTCIKEVNAEVCILNDKIPFIKDIEGNNVYISRLK</sequence>
<protein>
    <submittedName>
        <fullName evidence="1">Uncharacterized protein</fullName>
    </submittedName>
</protein>
<dbReference type="EMBL" id="ATGI01000032">
    <property type="protein sequence ID" value="EPF71605.1"/>
    <property type="molecule type" value="Genomic_DNA"/>
</dbReference>
<dbReference type="RefSeq" id="WP_016657034.1">
    <property type="nucleotide sequence ID" value="NZ_KE340353.1"/>
</dbReference>
<evidence type="ECO:0000313" key="2">
    <source>
        <dbReference type="Proteomes" id="UP000014568"/>
    </source>
</evidence>
<dbReference type="Proteomes" id="UP000014568">
    <property type="component" value="Unassembled WGS sequence"/>
</dbReference>
<dbReference type="AlphaFoldDB" id="S3MV18"/>
<accession>S3MV18</accession>
<keyword evidence="2" id="KW-1185">Reference proteome</keyword>
<dbReference type="PATRIC" id="fig|421052.3.peg.2576"/>
<dbReference type="HOGENOM" id="CLU_458316_0_0_6"/>
<gene>
    <name evidence="1" type="ORF">F945_02638</name>
</gene>
<name>S3MV18_9GAMM</name>